<organism evidence="6 7">
    <name type="scientific">Jiangella anatolica</name>
    <dbReference type="NCBI Taxonomy" id="2670374"/>
    <lineage>
        <taxon>Bacteria</taxon>
        <taxon>Bacillati</taxon>
        <taxon>Actinomycetota</taxon>
        <taxon>Actinomycetes</taxon>
        <taxon>Jiangellales</taxon>
        <taxon>Jiangellaceae</taxon>
        <taxon>Jiangella</taxon>
    </lineage>
</organism>
<dbReference type="Pfam" id="PF00440">
    <property type="entry name" value="TetR_N"/>
    <property type="match status" value="1"/>
</dbReference>
<comment type="caution">
    <text evidence="6">The sequence shown here is derived from an EMBL/GenBank/DDBJ whole genome shotgun (WGS) entry which is preliminary data.</text>
</comment>
<evidence type="ECO:0000256" key="3">
    <source>
        <dbReference type="ARBA" id="ARBA00023163"/>
    </source>
</evidence>
<dbReference type="InterPro" id="IPR001647">
    <property type="entry name" value="HTH_TetR"/>
</dbReference>
<keyword evidence="3" id="KW-0804">Transcription</keyword>
<accession>A0A2W2C661</accession>
<dbReference type="GO" id="GO:0000976">
    <property type="term" value="F:transcription cis-regulatory region binding"/>
    <property type="evidence" value="ECO:0007669"/>
    <property type="project" value="TreeGrafter"/>
</dbReference>
<dbReference type="PRINTS" id="PR00455">
    <property type="entry name" value="HTHTETR"/>
</dbReference>
<dbReference type="InterPro" id="IPR009057">
    <property type="entry name" value="Homeodomain-like_sf"/>
</dbReference>
<evidence type="ECO:0000256" key="2">
    <source>
        <dbReference type="ARBA" id="ARBA00023125"/>
    </source>
</evidence>
<dbReference type="RefSeq" id="WP_111254797.1">
    <property type="nucleotide sequence ID" value="NZ_POTW01000022.1"/>
</dbReference>
<evidence type="ECO:0000313" key="6">
    <source>
        <dbReference type="EMBL" id="PZF83729.1"/>
    </source>
</evidence>
<dbReference type="PANTHER" id="PTHR30055">
    <property type="entry name" value="HTH-TYPE TRANSCRIPTIONAL REGULATOR RUTR"/>
    <property type="match status" value="1"/>
</dbReference>
<name>A0A2W2C661_9ACTN</name>
<dbReference type="PANTHER" id="PTHR30055:SF234">
    <property type="entry name" value="HTH-TYPE TRANSCRIPTIONAL REGULATOR BETI"/>
    <property type="match status" value="1"/>
</dbReference>
<proteinExistence type="predicted"/>
<gene>
    <name evidence="6" type="ORF">C1I92_11465</name>
</gene>
<dbReference type="EMBL" id="POTW01000022">
    <property type="protein sequence ID" value="PZF83729.1"/>
    <property type="molecule type" value="Genomic_DNA"/>
</dbReference>
<protein>
    <submittedName>
        <fullName evidence="6">TetR family transcriptional regulator</fullName>
    </submittedName>
</protein>
<keyword evidence="1" id="KW-0805">Transcription regulation</keyword>
<dbReference type="GO" id="GO:0003700">
    <property type="term" value="F:DNA-binding transcription factor activity"/>
    <property type="evidence" value="ECO:0007669"/>
    <property type="project" value="TreeGrafter"/>
</dbReference>
<evidence type="ECO:0000256" key="4">
    <source>
        <dbReference type="PROSITE-ProRule" id="PRU00335"/>
    </source>
</evidence>
<dbReference type="InterPro" id="IPR050109">
    <property type="entry name" value="HTH-type_TetR-like_transc_reg"/>
</dbReference>
<evidence type="ECO:0000259" key="5">
    <source>
        <dbReference type="PROSITE" id="PS50977"/>
    </source>
</evidence>
<dbReference type="Gene3D" id="1.10.357.10">
    <property type="entry name" value="Tetracycline Repressor, domain 2"/>
    <property type="match status" value="1"/>
</dbReference>
<evidence type="ECO:0000313" key="7">
    <source>
        <dbReference type="Proteomes" id="UP000248764"/>
    </source>
</evidence>
<reference evidence="6 7" key="1">
    <citation type="submission" date="2018-01" db="EMBL/GenBank/DDBJ databases">
        <title>Draft genome sequence of Jiangella sp. GTF31.</title>
        <authorList>
            <person name="Sahin N."/>
            <person name="Ay H."/>
            <person name="Saygin H."/>
        </authorList>
    </citation>
    <scope>NUCLEOTIDE SEQUENCE [LARGE SCALE GENOMIC DNA]</scope>
    <source>
        <strain evidence="6 7">GTF31</strain>
    </source>
</reference>
<sequence length="187" mass="20914">MLDRDPSSTRARIQRVALELFAQQGYDQTSLREISERLGMTKASLYYYFKSKDDIVHSLVDDLLTAVDEVVGWAAEQDRTPENRRELIERYGKAIRGQGAQLLRFLMENQPALRSHESGDALRDRLRVLVDFVVDPGDPLPVQLCGRMAFYTLLGGPMIMSDVDATSDEIFDAACAVAVSMLPEDAG</sequence>
<evidence type="ECO:0000256" key="1">
    <source>
        <dbReference type="ARBA" id="ARBA00023015"/>
    </source>
</evidence>
<dbReference type="AlphaFoldDB" id="A0A2W2C661"/>
<keyword evidence="2 4" id="KW-0238">DNA-binding</keyword>
<dbReference type="SUPFAM" id="SSF46689">
    <property type="entry name" value="Homeodomain-like"/>
    <property type="match status" value="1"/>
</dbReference>
<feature type="domain" description="HTH tetR-type" evidence="5">
    <location>
        <begin position="7"/>
        <end position="67"/>
    </location>
</feature>
<dbReference type="Proteomes" id="UP000248764">
    <property type="component" value="Unassembled WGS sequence"/>
</dbReference>
<feature type="DNA-binding region" description="H-T-H motif" evidence="4">
    <location>
        <begin position="30"/>
        <end position="49"/>
    </location>
</feature>
<dbReference type="PROSITE" id="PS50977">
    <property type="entry name" value="HTH_TETR_2"/>
    <property type="match status" value="1"/>
</dbReference>
<keyword evidence="7" id="KW-1185">Reference proteome</keyword>